<dbReference type="InterPro" id="IPR004593">
    <property type="entry name" value="SbcD"/>
</dbReference>
<evidence type="ECO:0000256" key="3">
    <source>
        <dbReference type="ARBA" id="ARBA00013365"/>
    </source>
</evidence>
<dbReference type="GO" id="GO:0006310">
    <property type="term" value="P:DNA recombination"/>
    <property type="evidence" value="ECO:0007669"/>
    <property type="project" value="UniProtKB-KW"/>
</dbReference>
<keyword evidence="6 7" id="KW-0269">Exonuclease</keyword>
<dbReference type="Pfam" id="PF00149">
    <property type="entry name" value="Metallophos"/>
    <property type="match status" value="1"/>
</dbReference>
<dbReference type="InterPro" id="IPR004843">
    <property type="entry name" value="Calcineurin-like_PHP"/>
</dbReference>
<gene>
    <name evidence="7 10" type="primary">sbcD</name>
    <name evidence="10" type="ORF">GCM10007415_33560</name>
</gene>
<keyword evidence="7" id="KW-0235">DNA replication</keyword>
<dbReference type="Pfam" id="PF12320">
    <property type="entry name" value="SbcD_C"/>
    <property type="match status" value="1"/>
</dbReference>
<feature type="domain" description="Nuclease SbcCD subunit D C-terminal" evidence="9">
    <location>
        <begin position="294"/>
        <end position="389"/>
    </location>
</feature>
<dbReference type="NCBIfam" id="TIGR00619">
    <property type="entry name" value="sbcd"/>
    <property type="match status" value="1"/>
</dbReference>
<sequence length="417" mass="46441">MNILHTADWHLGQLFHEYERTFEHQQFLDWLVQTLQQEEVDVLLISGDVFDLSNPSAATTRQFYTFLSQAVKICPDIQIVVTAGNHDSASRLEAPRPLLESFNINIVGMVAKDEQGNVDASKLIIPLIKDGNIKAWCLAVPFLRLGDYPVLTDCDNPYAEGVALLYQNLYNAAKTKQEPGQAIIAMGHLHARHAEISDMDKAERLIMGGVECIAASAFPEDIAYVALGHIHKAQRLGGKEHIRYCGSPLPMSFSEINYKHQVVLFTVEGSHITQLRPIEVPISTPLLKVPSVHSRMEEVLVALRQLPTAVGKNRSTAPYLQVSVLLDAPEPGLRHKVEQAIADKHVRLARIDTRYPIQQYPTMHGQAVSPDELQSLQPIDVFTKIYQAKYASAVPAELMALFNGVAQQVYENSEDKA</sequence>
<evidence type="ECO:0000256" key="1">
    <source>
        <dbReference type="ARBA" id="ARBA00010555"/>
    </source>
</evidence>
<keyword evidence="11" id="KW-1185">Reference proteome</keyword>
<evidence type="ECO:0000259" key="8">
    <source>
        <dbReference type="Pfam" id="PF00149"/>
    </source>
</evidence>
<evidence type="ECO:0000313" key="10">
    <source>
        <dbReference type="EMBL" id="GGG95628.1"/>
    </source>
</evidence>
<protein>
    <recommendedName>
        <fullName evidence="3 7">Nuclease SbcCD subunit D</fullName>
    </recommendedName>
</protein>
<comment type="function">
    <text evidence="7">SbcCD cleaves DNA hairpin structures. These structures can inhibit DNA replication and are intermediates in certain DNA recombination reactions. The complex acts as a 3'-&gt;5' double strand exonuclease that can open hairpins. It also has a 5' single-strand endonuclease activity.</text>
</comment>
<evidence type="ECO:0000256" key="4">
    <source>
        <dbReference type="ARBA" id="ARBA00022722"/>
    </source>
</evidence>
<evidence type="ECO:0000256" key="2">
    <source>
        <dbReference type="ARBA" id="ARBA00011322"/>
    </source>
</evidence>
<dbReference type="GO" id="GO:0008408">
    <property type="term" value="F:3'-5' exonuclease activity"/>
    <property type="evidence" value="ECO:0007669"/>
    <property type="project" value="InterPro"/>
</dbReference>
<dbReference type="CDD" id="cd00840">
    <property type="entry name" value="MPP_Mre11_N"/>
    <property type="match status" value="1"/>
</dbReference>
<comment type="similarity">
    <text evidence="1 7">Belongs to the SbcD family.</text>
</comment>
<dbReference type="PANTHER" id="PTHR30337">
    <property type="entry name" value="COMPONENT OF ATP-DEPENDENT DSDNA EXONUCLEASE"/>
    <property type="match status" value="1"/>
</dbReference>
<evidence type="ECO:0000256" key="7">
    <source>
        <dbReference type="RuleBase" id="RU363069"/>
    </source>
</evidence>
<keyword evidence="7" id="KW-0255">Endonuclease</keyword>
<dbReference type="InterPro" id="IPR041796">
    <property type="entry name" value="Mre11_N"/>
</dbReference>
<keyword evidence="4 7" id="KW-0540">Nuclease</keyword>
<organism evidence="10 11">
    <name type="scientific">Parapedobacter pyrenivorans</name>
    <dbReference type="NCBI Taxonomy" id="1305674"/>
    <lineage>
        <taxon>Bacteria</taxon>
        <taxon>Pseudomonadati</taxon>
        <taxon>Bacteroidota</taxon>
        <taxon>Sphingobacteriia</taxon>
        <taxon>Sphingobacteriales</taxon>
        <taxon>Sphingobacteriaceae</taxon>
        <taxon>Parapedobacter</taxon>
    </lineage>
</organism>
<dbReference type="RefSeq" id="WP_188507245.1">
    <property type="nucleotide sequence ID" value="NZ_BMER01000004.1"/>
</dbReference>
<dbReference type="InterPro" id="IPR029052">
    <property type="entry name" value="Metallo-depent_PP-like"/>
</dbReference>
<dbReference type="SUPFAM" id="SSF56300">
    <property type="entry name" value="Metallo-dependent phosphatases"/>
    <property type="match status" value="1"/>
</dbReference>
<comment type="subunit">
    <text evidence="2 7">Heterodimer of SbcC and SbcD.</text>
</comment>
<comment type="caution">
    <text evidence="10">The sequence shown here is derived from an EMBL/GenBank/DDBJ whole genome shotgun (WGS) entry which is preliminary data.</text>
</comment>
<dbReference type="InterPro" id="IPR026843">
    <property type="entry name" value="SbcD_C"/>
</dbReference>
<dbReference type="GO" id="GO:0006260">
    <property type="term" value="P:DNA replication"/>
    <property type="evidence" value="ECO:0007669"/>
    <property type="project" value="UniProtKB-KW"/>
</dbReference>
<dbReference type="AlphaFoldDB" id="A0A917HXB7"/>
<dbReference type="InterPro" id="IPR050535">
    <property type="entry name" value="DNA_Repair-Maintenance_Comp"/>
</dbReference>
<accession>A0A917HXB7</accession>
<evidence type="ECO:0000259" key="9">
    <source>
        <dbReference type="Pfam" id="PF12320"/>
    </source>
</evidence>
<evidence type="ECO:0000256" key="6">
    <source>
        <dbReference type="ARBA" id="ARBA00022839"/>
    </source>
</evidence>
<reference evidence="10" key="2">
    <citation type="submission" date="2020-09" db="EMBL/GenBank/DDBJ databases">
        <authorList>
            <person name="Sun Q."/>
            <person name="Zhou Y."/>
        </authorList>
    </citation>
    <scope>NUCLEOTIDE SEQUENCE</scope>
    <source>
        <strain evidence="10">CGMCC 1.12195</strain>
    </source>
</reference>
<dbReference type="Proteomes" id="UP000660862">
    <property type="component" value="Unassembled WGS sequence"/>
</dbReference>
<dbReference type="Gene3D" id="3.60.21.10">
    <property type="match status" value="1"/>
</dbReference>
<proteinExistence type="inferred from homology"/>
<evidence type="ECO:0000256" key="5">
    <source>
        <dbReference type="ARBA" id="ARBA00022801"/>
    </source>
</evidence>
<feature type="domain" description="Calcineurin-like phosphoesterase" evidence="8">
    <location>
        <begin position="1"/>
        <end position="232"/>
    </location>
</feature>
<keyword evidence="7" id="KW-0233">DNA recombination</keyword>
<reference evidence="10" key="1">
    <citation type="journal article" date="2014" name="Int. J. Syst. Evol. Microbiol.">
        <title>Complete genome sequence of Corynebacterium casei LMG S-19264T (=DSM 44701T), isolated from a smear-ripened cheese.</title>
        <authorList>
            <consortium name="US DOE Joint Genome Institute (JGI-PGF)"/>
            <person name="Walter F."/>
            <person name="Albersmeier A."/>
            <person name="Kalinowski J."/>
            <person name="Ruckert C."/>
        </authorList>
    </citation>
    <scope>NUCLEOTIDE SEQUENCE</scope>
    <source>
        <strain evidence="10">CGMCC 1.12195</strain>
    </source>
</reference>
<dbReference type="PANTHER" id="PTHR30337:SF0">
    <property type="entry name" value="NUCLEASE SBCCD SUBUNIT D"/>
    <property type="match status" value="1"/>
</dbReference>
<name>A0A917HXB7_9SPHI</name>
<dbReference type="GO" id="GO:0004519">
    <property type="term" value="F:endonuclease activity"/>
    <property type="evidence" value="ECO:0007669"/>
    <property type="project" value="UniProtKB-KW"/>
</dbReference>
<evidence type="ECO:0000313" key="11">
    <source>
        <dbReference type="Proteomes" id="UP000660862"/>
    </source>
</evidence>
<keyword evidence="5 7" id="KW-0378">Hydrolase</keyword>
<dbReference type="EMBL" id="BMER01000004">
    <property type="protein sequence ID" value="GGG95628.1"/>
    <property type="molecule type" value="Genomic_DNA"/>
</dbReference>